<evidence type="ECO:0000313" key="3">
    <source>
        <dbReference type="EMBL" id="KZM34441.1"/>
    </source>
</evidence>
<reference evidence="3 4" key="1">
    <citation type="submission" date="2016-01" db="EMBL/GenBank/DDBJ databases">
        <title>Genome sequence of Oerskovia enterophila VJag, an agar and cellulose degrading bacterium.</title>
        <authorList>
            <person name="Poehlein A."/>
            <person name="Jag V."/>
            <person name="Bengelsdorf F."/>
            <person name="Duerre P."/>
            <person name="Daniel R."/>
        </authorList>
    </citation>
    <scope>NUCLEOTIDE SEQUENCE [LARGE SCALE GENOMIC DNA]</scope>
    <source>
        <strain evidence="3 4">VJag</strain>
    </source>
</reference>
<name>A0A163QR47_9CELL</name>
<dbReference type="AlphaFoldDB" id="A0A163QR47"/>
<evidence type="ECO:0000256" key="1">
    <source>
        <dbReference type="SAM" id="MobiDB-lite"/>
    </source>
</evidence>
<dbReference type="Pfam" id="PF24719">
    <property type="entry name" value="Imm33-like"/>
    <property type="match status" value="1"/>
</dbReference>
<dbReference type="Gene3D" id="1.25.40.10">
    <property type="entry name" value="Tetratricopeptide repeat domain"/>
    <property type="match status" value="1"/>
</dbReference>
<dbReference type="STRING" id="43678.OJAG_30050"/>
<gene>
    <name evidence="3" type="primary">hcpA</name>
    <name evidence="3" type="ORF">OJAG_30050</name>
</gene>
<dbReference type="RefSeq" id="WP_068709445.1">
    <property type="nucleotide sequence ID" value="NZ_LRIE01000080.1"/>
</dbReference>
<dbReference type="SUPFAM" id="SSF81901">
    <property type="entry name" value="HCP-like"/>
    <property type="match status" value="1"/>
</dbReference>
<evidence type="ECO:0000313" key="4">
    <source>
        <dbReference type="Proteomes" id="UP000076447"/>
    </source>
</evidence>
<feature type="region of interest" description="Disordered" evidence="1">
    <location>
        <begin position="416"/>
        <end position="440"/>
    </location>
</feature>
<dbReference type="Pfam" id="PF08238">
    <property type="entry name" value="Sel1"/>
    <property type="match status" value="3"/>
</dbReference>
<dbReference type="InterPro" id="IPR056509">
    <property type="entry name" value="Imm33-like"/>
</dbReference>
<accession>A0A163QR47</accession>
<organism evidence="3 4">
    <name type="scientific">Oerskovia enterophila</name>
    <dbReference type="NCBI Taxonomy" id="43678"/>
    <lineage>
        <taxon>Bacteria</taxon>
        <taxon>Bacillati</taxon>
        <taxon>Actinomycetota</taxon>
        <taxon>Actinomycetes</taxon>
        <taxon>Micrococcales</taxon>
        <taxon>Cellulomonadaceae</taxon>
        <taxon>Oerskovia</taxon>
    </lineage>
</organism>
<dbReference type="Proteomes" id="UP000076447">
    <property type="component" value="Unassembled WGS sequence"/>
</dbReference>
<dbReference type="EC" id="3.5.2.6" evidence="3"/>
<dbReference type="PATRIC" id="fig|43678.3.peg.3148"/>
<sequence>MNDSTGQADQHWTQTLPEVAERAARLLGIDVATVATSQHVVPGGFHVWVPGRGGAQAIIGFDGAAYVRESSFSARELVAAYQAGARNDTTLAATPVNHAASAVAAMVGVLRGEPARQAGPVGPTEDELAQLVGAPFRQTTPDELAERLRGRGPGAYSILGIDRAHGPGHWYVAHFDGNAVTLLDPIANRTADWPPTEDVVRWWADGEPTRPPATVVLDARSRHGRRVWLRTTPRLAPQARGLVDWYAAQPPERVRKGLGVWHGFWWSALSAEGDDLRVAATDLTKPGIETMTWDVDPMLEALRSQVEMAAFCKVPRESIRFTHGVRVYDGVFEAPEIHVKRYAATDDATGWVITPFPQQPRGGTRLVPAHEVWRKAPHLVRYLALPTGFHAEWAEGRTSRIWNPAGDLVWDAAARDAAAEPPATPTPAAPSPSDRRPRGSVAYEDARAALDDTHASPERLLALGRGVRDAFVRNEHLVGLLPIDAEQVMIAVYRRADAAGSREAALTWVREAYFRGLEPAVDAAARVDALAADDPDGSAHVLRGWMRFNGYGFTQDASAAAADHEAAARIGNPDALFELSVLSATGQGVPVDEARSRLLLERAAEAGHPRALYNVAAEHATGRGRPHDPQRALVLYVAAADKGHGRAAFTAGVMTLTGDGTAPDAVRAGALLHQAEDLGFDVEGTAEQLPAALRDQVVALVATT</sequence>
<dbReference type="SMART" id="SM00671">
    <property type="entry name" value="SEL1"/>
    <property type="match status" value="4"/>
</dbReference>
<evidence type="ECO:0000259" key="2">
    <source>
        <dbReference type="Pfam" id="PF24719"/>
    </source>
</evidence>
<dbReference type="EMBL" id="LRIE01000080">
    <property type="protein sequence ID" value="KZM34441.1"/>
    <property type="molecule type" value="Genomic_DNA"/>
</dbReference>
<dbReference type="GO" id="GO:0008800">
    <property type="term" value="F:beta-lactamase activity"/>
    <property type="evidence" value="ECO:0007669"/>
    <property type="project" value="UniProtKB-EC"/>
</dbReference>
<protein>
    <submittedName>
        <fullName evidence="3">Beta-lactamase HcpA</fullName>
        <ecNumber evidence="3">3.5.2.6</ecNumber>
    </submittedName>
</protein>
<dbReference type="PANTHER" id="PTHR11102:SF160">
    <property type="entry name" value="ERAD-ASSOCIATED E3 UBIQUITIN-PROTEIN LIGASE COMPONENT HRD3"/>
    <property type="match status" value="1"/>
</dbReference>
<proteinExistence type="predicted"/>
<dbReference type="InterPro" id="IPR050767">
    <property type="entry name" value="Sel1_AlgK"/>
</dbReference>
<comment type="caution">
    <text evidence="3">The sequence shown here is derived from an EMBL/GenBank/DDBJ whole genome shotgun (WGS) entry which is preliminary data.</text>
</comment>
<dbReference type="InterPro" id="IPR006597">
    <property type="entry name" value="Sel1-like"/>
</dbReference>
<dbReference type="PANTHER" id="PTHR11102">
    <property type="entry name" value="SEL-1-LIKE PROTEIN"/>
    <property type="match status" value="1"/>
</dbReference>
<keyword evidence="3" id="KW-0378">Hydrolase</keyword>
<feature type="domain" description="Imm33-like" evidence="2">
    <location>
        <begin position="311"/>
        <end position="403"/>
    </location>
</feature>
<dbReference type="InterPro" id="IPR011990">
    <property type="entry name" value="TPR-like_helical_dom_sf"/>
</dbReference>